<protein>
    <submittedName>
        <fullName evidence="1">Uncharacterized protein</fullName>
    </submittedName>
</protein>
<organism evidence="1 2">
    <name type="scientific">Acetobacter persici</name>
    <dbReference type="NCBI Taxonomy" id="1076596"/>
    <lineage>
        <taxon>Bacteria</taxon>
        <taxon>Pseudomonadati</taxon>
        <taxon>Pseudomonadota</taxon>
        <taxon>Alphaproteobacteria</taxon>
        <taxon>Acetobacterales</taxon>
        <taxon>Acetobacteraceae</taxon>
        <taxon>Acetobacter</taxon>
    </lineage>
</organism>
<sequence>MFEQSLPGSFEAWCRGVRQDCYSFGPLLDDTVLLPDPRFVLKPDFDPFAARQMADVGLQDCREVFLNASMTDGSCPGWWGRVLT</sequence>
<keyword evidence="2" id="KW-1185">Reference proteome</keyword>
<proteinExistence type="predicted"/>
<reference evidence="1 2" key="1">
    <citation type="journal article" date="2020" name="Cell Rep.">
        <title>Local necrotic cells trigger systemic immune activation via gut microbiome dysbiosis in Drosophila.</title>
        <authorList>
            <person name="Kosakamoto H."/>
            <person name="Yamauchi T."/>
            <person name="Akuzawa-Tokita Y."/>
            <person name="Nishimura K."/>
            <person name="Soga T."/>
            <person name="Murakami T."/>
            <person name="Mori H."/>
            <person name="Yamamoto K."/>
            <person name="Miyazaki R."/>
            <person name="Koto A."/>
            <person name="Miura M."/>
            <person name="Obata F."/>
        </authorList>
    </citation>
    <scope>NUCLEOTIDE SEQUENCE [LARGE SCALE GENOMIC DNA]</scope>
    <source>
        <strain evidence="1 2">Ai</strain>
    </source>
</reference>
<dbReference type="EMBL" id="BLJP01000007">
    <property type="protein sequence ID" value="GFE93888.1"/>
    <property type="molecule type" value="Genomic_DNA"/>
</dbReference>
<accession>A0A6V8I8C6</accession>
<evidence type="ECO:0000313" key="2">
    <source>
        <dbReference type="Proteomes" id="UP000548726"/>
    </source>
</evidence>
<dbReference type="AlphaFoldDB" id="A0A6V8I8C6"/>
<name>A0A6V8I8C6_9PROT</name>
<gene>
    <name evidence="1" type="ORF">DmAi_19470</name>
</gene>
<evidence type="ECO:0000313" key="1">
    <source>
        <dbReference type="EMBL" id="GFE93888.1"/>
    </source>
</evidence>
<dbReference type="Proteomes" id="UP000548726">
    <property type="component" value="Unassembled WGS sequence"/>
</dbReference>
<comment type="caution">
    <text evidence="1">The sequence shown here is derived from an EMBL/GenBank/DDBJ whole genome shotgun (WGS) entry which is preliminary data.</text>
</comment>